<dbReference type="Proteomes" id="UP000253688">
    <property type="component" value="Unassembled WGS sequence"/>
</dbReference>
<feature type="chain" id="PRO_5016762170" evidence="1">
    <location>
        <begin position="22"/>
        <end position="446"/>
    </location>
</feature>
<protein>
    <submittedName>
        <fullName evidence="3">Alpha/beta hydrolase</fullName>
    </submittedName>
</protein>
<dbReference type="GO" id="GO:0004806">
    <property type="term" value="F:triacylglycerol lipase activity"/>
    <property type="evidence" value="ECO:0007669"/>
    <property type="project" value="InterPro"/>
</dbReference>
<keyword evidence="1" id="KW-0732">Signal</keyword>
<evidence type="ECO:0000259" key="2">
    <source>
        <dbReference type="Pfam" id="PF00326"/>
    </source>
</evidence>
<reference evidence="3 4" key="1">
    <citation type="submission" date="2018-04" db="EMBL/GenBank/DDBJ databases">
        <title>Acinetobacter junii Genome sequencing and assembly.</title>
        <authorList>
            <person name="Su J."/>
            <person name="Rensing C."/>
            <person name="Mazhar H.S."/>
        </authorList>
    </citation>
    <scope>NUCLEOTIDE SEQUENCE [LARGE SCALE GENOMIC DNA]</scope>
    <source>
        <strain evidence="3 4">SC22</strain>
    </source>
</reference>
<feature type="signal peptide" evidence="1">
    <location>
        <begin position="1"/>
        <end position="21"/>
    </location>
</feature>
<dbReference type="EMBL" id="QEWH01000049">
    <property type="protein sequence ID" value="RBA47083.1"/>
    <property type="molecule type" value="Genomic_DNA"/>
</dbReference>
<dbReference type="GO" id="GO:0008236">
    <property type="term" value="F:serine-type peptidase activity"/>
    <property type="evidence" value="ECO:0007669"/>
    <property type="project" value="InterPro"/>
</dbReference>
<sequence length="446" mass="47459">MKRSKIGLAISFSISALFLSACNDSNDGYSSSNKDKTYISESSYSKDNLTFAASIKVMTYNMTNVQGKTAKATAMVMFPKVAAPSDGYRVVVWEHGTVGVADSCAPSNNVLNPRFRILAETLLAAGYVVVAPDYEGLGTAGIHPYLNLASEAKSAISAMQAVKDRYGTQLNGAWMSVGQSQGGQASIGTAEYANADISYKGAVAGAPASSLGKIILEVAPAALANIEQAEVANNVPLVNRVSVDSYATLLAYAALTGVGIKAYEPRFDYRDIFQDRAKSLAEFAEGTTGENGLCLDNESDPSASLIEKFKADIIKFMTDNPDKKVMDYPGLDTNNFKTNPTVQKFLVDNQPGTKRIDKPVLVVQGTADTNVPFPVTQALVANLQALGSDEVELKPVLNATHTQAIVCKNLDIYNFIQAKMPAKTNVVIDPAKIDASKDPQCTGVSS</sequence>
<dbReference type="Gene3D" id="3.40.50.1820">
    <property type="entry name" value="alpha/beta hydrolase"/>
    <property type="match status" value="2"/>
</dbReference>
<gene>
    <name evidence="3" type="ORF">DC346_09160</name>
</gene>
<dbReference type="Pfam" id="PF03583">
    <property type="entry name" value="LIP"/>
    <property type="match status" value="1"/>
</dbReference>
<accession>A0A365PID7</accession>
<comment type="caution">
    <text evidence="3">The sequence shown here is derived from an EMBL/GenBank/DDBJ whole genome shotgun (WGS) entry which is preliminary data.</text>
</comment>
<feature type="domain" description="Peptidase S9 prolyl oligopeptidase catalytic" evidence="2">
    <location>
        <begin position="351"/>
        <end position="402"/>
    </location>
</feature>
<dbReference type="InterPro" id="IPR001375">
    <property type="entry name" value="Peptidase_S9_cat"/>
</dbReference>
<dbReference type="GO" id="GO:0016042">
    <property type="term" value="P:lipid catabolic process"/>
    <property type="evidence" value="ECO:0007669"/>
    <property type="project" value="InterPro"/>
</dbReference>
<evidence type="ECO:0000256" key="1">
    <source>
        <dbReference type="SAM" id="SignalP"/>
    </source>
</evidence>
<dbReference type="PROSITE" id="PS51257">
    <property type="entry name" value="PROKAR_LIPOPROTEIN"/>
    <property type="match status" value="1"/>
</dbReference>
<dbReference type="SUPFAM" id="SSF53474">
    <property type="entry name" value="alpha/beta-Hydrolases"/>
    <property type="match status" value="1"/>
</dbReference>
<name>A0A365PID7_ACIJU</name>
<dbReference type="PANTHER" id="PTHR34853">
    <property type="match status" value="1"/>
</dbReference>
<dbReference type="PANTHER" id="PTHR34853:SF1">
    <property type="entry name" value="LIPASE 5"/>
    <property type="match status" value="1"/>
</dbReference>
<evidence type="ECO:0000313" key="3">
    <source>
        <dbReference type="EMBL" id="RBA47083.1"/>
    </source>
</evidence>
<dbReference type="PIRSF" id="PIRSF029171">
    <property type="entry name" value="Esterase_LipA"/>
    <property type="match status" value="1"/>
</dbReference>
<dbReference type="AlphaFoldDB" id="A0A365PID7"/>
<dbReference type="Pfam" id="PF00326">
    <property type="entry name" value="Peptidase_S9"/>
    <property type="match status" value="1"/>
</dbReference>
<dbReference type="InterPro" id="IPR005152">
    <property type="entry name" value="Lipase_secreted"/>
</dbReference>
<dbReference type="GO" id="GO:0006508">
    <property type="term" value="P:proteolysis"/>
    <property type="evidence" value="ECO:0007669"/>
    <property type="project" value="InterPro"/>
</dbReference>
<organism evidence="3 4">
    <name type="scientific">Acinetobacter junii</name>
    <dbReference type="NCBI Taxonomy" id="40215"/>
    <lineage>
        <taxon>Bacteria</taxon>
        <taxon>Pseudomonadati</taxon>
        <taxon>Pseudomonadota</taxon>
        <taxon>Gammaproteobacteria</taxon>
        <taxon>Moraxellales</taxon>
        <taxon>Moraxellaceae</taxon>
        <taxon>Acinetobacter</taxon>
    </lineage>
</organism>
<evidence type="ECO:0000313" key="4">
    <source>
        <dbReference type="Proteomes" id="UP000253688"/>
    </source>
</evidence>
<dbReference type="InterPro" id="IPR029058">
    <property type="entry name" value="AB_hydrolase_fold"/>
</dbReference>
<proteinExistence type="predicted"/>
<dbReference type="RefSeq" id="WP_112987264.1">
    <property type="nucleotide sequence ID" value="NZ_CP131470.1"/>
</dbReference>
<keyword evidence="3" id="KW-0378">Hydrolase</keyword>